<dbReference type="KEGG" id="pco:PHACADRAFT_248754"/>
<dbReference type="RefSeq" id="XP_007391255.1">
    <property type="nucleotide sequence ID" value="XM_007391193.1"/>
</dbReference>
<keyword evidence="3" id="KW-1185">Reference proteome</keyword>
<dbReference type="GeneID" id="18914434"/>
<accession>K5XFL2</accession>
<proteinExistence type="predicted"/>
<name>K5XFL2_PHACS</name>
<gene>
    <name evidence="2" type="ORF">PHACADRAFT_248754</name>
</gene>
<dbReference type="OrthoDB" id="10546236at2759"/>
<dbReference type="EMBL" id="JH930468">
    <property type="protein sequence ID" value="EKM61862.1"/>
    <property type="molecule type" value="Genomic_DNA"/>
</dbReference>
<organism evidence="2 3">
    <name type="scientific">Phanerochaete carnosa (strain HHB-10118-sp)</name>
    <name type="common">White-rot fungus</name>
    <name type="synonym">Peniophora carnosa</name>
    <dbReference type="NCBI Taxonomy" id="650164"/>
    <lineage>
        <taxon>Eukaryota</taxon>
        <taxon>Fungi</taxon>
        <taxon>Dikarya</taxon>
        <taxon>Basidiomycota</taxon>
        <taxon>Agaricomycotina</taxon>
        <taxon>Agaricomycetes</taxon>
        <taxon>Polyporales</taxon>
        <taxon>Phanerochaetaceae</taxon>
        <taxon>Phanerochaete</taxon>
    </lineage>
</organism>
<dbReference type="InParanoid" id="K5XFL2"/>
<dbReference type="HOGENOM" id="CLU_1525704_0_0_1"/>
<sequence length="176" mass="19418">MLLSAGLPAKDDGQRTDEGDGRADAEGDGESSGGYNLYCGPYDFTPGALRTIALKLAGHCDIFACPCKLGTIREDWAMQTRMFRWVDGALARCLNIPGFERIEMELTPNSNTAWFIKDWKNVARKLLPPFFPKTADTGRLHVKEFARWPYRGTPDIDEGTLDDGDIAEGASVEAEL</sequence>
<dbReference type="AlphaFoldDB" id="K5XFL2"/>
<dbReference type="Proteomes" id="UP000008370">
    <property type="component" value="Unassembled WGS sequence"/>
</dbReference>
<feature type="region of interest" description="Disordered" evidence="1">
    <location>
        <begin position="1"/>
        <end position="30"/>
    </location>
</feature>
<evidence type="ECO:0000256" key="1">
    <source>
        <dbReference type="SAM" id="MobiDB-lite"/>
    </source>
</evidence>
<protein>
    <submittedName>
        <fullName evidence="2">Uncharacterized protein</fullName>
    </submittedName>
</protein>
<evidence type="ECO:0000313" key="3">
    <source>
        <dbReference type="Proteomes" id="UP000008370"/>
    </source>
</evidence>
<evidence type="ECO:0000313" key="2">
    <source>
        <dbReference type="EMBL" id="EKM61862.1"/>
    </source>
</evidence>
<reference evidence="2 3" key="1">
    <citation type="journal article" date="2012" name="BMC Genomics">
        <title>Comparative genomics of the white-rot fungi, Phanerochaete carnosa and P. chrysosporium, to elucidate the genetic basis of the distinct wood types they colonize.</title>
        <authorList>
            <person name="Suzuki H."/>
            <person name="MacDonald J."/>
            <person name="Syed K."/>
            <person name="Salamov A."/>
            <person name="Hori C."/>
            <person name="Aerts A."/>
            <person name="Henrissat B."/>
            <person name="Wiebenga A."/>
            <person name="vanKuyk P.A."/>
            <person name="Barry K."/>
            <person name="Lindquist E."/>
            <person name="LaButti K."/>
            <person name="Lapidus A."/>
            <person name="Lucas S."/>
            <person name="Coutinho P."/>
            <person name="Gong Y."/>
            <person name="Samejima M."/>
            <person name="Mahadevan R."/>
            <person name="Abou-Zaid M."/>
            <person name="de Vries R.P."/>
            <person name="Igarashi K."/>
            <person name="Yadav J.S."/>
            <person name="Grigoriev I.V."/>
            <person name="Master E.R."/>
        </authorList>
    </citation>
    <scope>NUCLEOTIDE SEQUENCE [LARGE SCALE GENOMIC DNA]</scope>
    <source>
        <strain evidence="2 3">HHB-10118-sp</strain>
    </source>
</reference>
<feature type="compositionally biased region" description="Basic and acidic residues" evidence="1">
    <location>
        <begin position="9"/>
        <end position="25"/>
    </location>
</feature>